<proteinExistence type="predicted"/>
<reference evidence="1" key="1">
    <citation type="submission" date="2019-08" db="EMBL/GenBank/DDBJ databases">
        <authorList>
            <person name="Kucharzyk K."/>
            <person name="Murdoch R.W."/>
            <person name="Higgins S."/>
            <person name="Loffler F."/>
        </authorList>
    </citation>
    <scope>NUCLEOTIDE SEQUENCE</scope>
</reference>
<name>A0A645DD58_9ZZZZ</name>
<accession>A0A645DD58</accession>
<sequence>MEADPLGMLAGELGNTGRVGPVQLLGPLVPVAVLLGLHDRRPDREPLQLKTVLITPGLELDIGLVLHLLENPLERLDLQCPDRIAVDETLVVERATPGVEIGQVDPLGTERPAGCDMQQVQEEPGCRRVGRGLRR</sequence>
<protein>
    <submittedName>
        <fullName evidence="1">Uncharacterized protein</fullName>
    </submittedName>
</protein>
<dbReference type="EMBL" id="VSSQ01035245">
    <property type="protein sequence ID" value="MPM87420.1"/>
    <property type="molecule type" value="Genomic_DNA"/>
</dbReference>
<organism evidence="1">
    <name type="scientific">bioreactor metagenome</name>
    <dbReference type="NCBI Taxonomy" id="1076179"/>
    <lineage>
        <taxon>unclassified sequences</taxon>
        <taxon>metagenomes</taxon>
        <taxon>ecological metagenomes</taxon>
    </lineage>
</organism>
<dbReference type="AlphaFoldDB" id="A0A645DD58"/>
<comment type="caution">
    <text evidence="1">The sequence shown here is derived from an EMBL/GenBank/DDBJ whole genome shotgun (WGS) entry which is preliminary data.</text>
</comment>
<gene>
    <name evidence="1" type="ORF">SDC9_134516</name>
</gene>
<evidence type="ECO:0000313" key="1">
    <source>
        <dbReference type="EMBL" id="MPM87420.1"/>
    </source>
</evidence>